<evidence type="ECO:0000313" key="3">
    <source>
        <dbReference type="Proteomes" id="UP000078550"/>
    </source>
</evidence>
<evidence type="ECO:0000313" key="2">
    <source>
        <dbReference type="EMBL" id="SBT59284.1"/>
    </source>
</evidence>
<accession>A0A1A9ASR0</accession>
<evidence type="ECO:0000313" key="1">
    <source>
        <dbReference type="EMBL" id="SBT56198.1"/>
    </source>
</evidence>
<evidence type="ECO:0000313" key="4">
    <source>
        <dbReference type="Proteomes" id="UP000078555"/>
    </source>
</evidence>
<sequence length="116" mass="13017">MHDFSKDYEKYKIELINADITCNENYKNNLDNHIENYKKLRSFCGIGKSKISTVAIQLLSDKGDRQLFPQGQPSGYNYVTQLYQADGTFPDGGSAPKTDNSITRHSQITTGVTFSA</sequence>
<dbReference type="EMBL" id="FLRE01003154">
    <property type="protein sequence ID" value="SBT59284.1"/>
    <property type="molecule type" value="Genomic_DNA"/>
</dbReference>
<dbReference type="EMBL" id="FLRD01001022">
    <property type="protein sequence ID" value="SBT56198.1"/>
    <property type="molecule type" value="Genomic_DNA"/>
</dbReference>
<name>A0A1A9ASR0_PLAOA</name>
<reference evidence="2" key="1">
    <citation type="submission" date="2016-05" db="EMBL/GenBank/DDBJ databases">
        <authorList>
            <person name="Lavstsen T."/>
            <person name="Jespersen J.S."/>
        </authorList>
    </citation>
    <scope>NUCLEOTIDE SEQUENCE [LARGE SCALE GENOMIC DNA]</scope>
</reference>
<organism evidence="2 3">
    <name type="scientific">Plasmodium ovale wallikeri</name>
    <dbReference type="NCBI Taxonomy" id="864142"/>
    <lineage>
        <taxon>Eukaryota</taxon>
        <taxon>Sar</taxon>
        <taxon>Alveolata</taxon>
        <taxon>Apicomplexa</taxon>
        <taxon>Aconoidasida</taxon>
        <taxon>Haemosporida</taxon>
        <taxon>Plasmodiidae</taxon>
        <taxon>Plasmodium</taxon>
        <taxon>Plasmodium (Plasmodium)</taxon>
    </lineage>
</organism>
<keyword evidence="4" id="KW-1185">Reference proteome</keyword>
<dbReference type="Proteomes" id="UP000078555">
    <property type="component" value="Unassembled WGS sequence"/>
</dbReference>
<dbReference type="AlphaFoldDB" id="A0A1A9ASR0"/>
<reference evidence="3 4" key="2">
    <citation type="submission" date="2016-05" db="EMBL/GenBank/DDBJ databases">
        <authorList>
            <person name="Naeem Raeece"/>
        </authorList>
    </citation>
    <scope>NUCLEOTIDE SEQUENCE [LARGE SCALE GENOMIC DNA]</scope>
</reference>
<dbReference type="Proteomes" id="UP000078550">
    <property type="component" value="Unassembled WGS sequence"/>
</dbReference>
<gene>
    <name evidence="1" type="ORF">POVWA1_074920</name>
    <name evidence="2" type="ORF">POVWA2_094330</name>
</gene>
<proteinExistence type="predicted"/>
<protein>
    <submittedName>
        <fullName evidence="2">PIR Superfamily Protein</fullName>
    </submittedName>
</protein>